<keyword evidence="3" id="KW-0540">Nuclease</keyword>
<dbReference type="Proteomes" id="UP000243859">
    <property type="component" value="Unassembled WGS sequence"/>
</dbReference>
<dbReference type="InterPro" id="IPR036063">
    <property type="entry name" value="Smr_dom_sf"/>
</dbReference>
<dbReference type="RefSeq" id="WP_107892569.1">
    <property type="nucleotide sequence ID" value="NZ_NHSI01000051.1"/>
</dbReference>
<dbReference type="AlphaFoldDB" id="A0A2T5BRL5"/>
<feature type="region of interest" description="Disordered" evidence="1">
    <location>
        <begin position="16"/>
        <end position="86"/>
    </location>
</feature>
<reference evidence="3 4" key="1">
    <citation type="submission" date="2018-04" db="EMBL/GenBank/DDBJ databases">
        <title>Genomic Encyclopedia of Archaeal and Bacterial Type Strains, Phase II (KMG-II): from individual species to whole genera.</title>
        <authorList>
            <person name="Goeker M."/>
        </authorList>
    </citation>
    <scope>NUCLEOTIDE SEQUENCE [LARGE SCALE GENOMIC DNA]</scope>
    <source>
        <strain evidence="3 4">DSM 18064</strain>
    </source>
</reference>
<dbReference type="OrthoDB" id="7165597at2"/>
<dbReference type="EMBL" id="QAAA01000009">
    <property type="protein sequence ID" value="PTN01928.1"/>
    <property type="molecule type" value="Genomic_DNA"/>
</dbReference>
<organism evidence="3 4">
    <name type="scientific">Rhodovulum imhoffii</name>
    <dbReference type="NCBI Taxonomy" id="365340"/>
    <lineage>
        <taxon>Bacteria</taxon>
        <taxon>Pseudomonadati</taxon>
        <taxon>Pseudomonadota</taxon>
        <taxon>Alphaproteobacteria</taxon>
        <taxon>Rhodobacterales</taxon>
        <taxon>Paracoccaceae</taxon>
        <taxon>Rhodovulum</taxon>
    </lineage>
</organism>
<proteinExistence type="predicted"/>
<protein>
    <submittedName>
        <fullName evidence="3">DNA-nicking Smr family endonuclease</fullName>
    </submittedName>
</protein>
<dbReference type="InterPro" id="IPR002625">
    <property type="entry name" value="Smr_dom"/>
</dbReference>
<evidence type="ECO:0000313" key="3">
    <source>
        <dbReference type="EMBL" id="PTN01928.1"/>
    </source>
</evidence>
<dbReference type="PANTHER" id="PTHR35562:SF2">
    <property type="entry name" value="DNA ENDONUCLEASE SMRA-RELATED"/>
    <property type="match status" value="1"/>
</dbReference>
<dbReference type="PROSITE" id="PS50828">
    <property type="entry name" value="SMR"/>
    <property type="match status" value="1"/>
</dbReference>
<evidence type="ECO:0000313" key="4">
    <source>
        <dbReference type="Proteomes" id="UP000243859"/>
    </source>
</evidence>
<accession>A0A2T5BRL5</accession>
<feature type="domain" description="Smr" evidence="2">
    <location>
        <begin position="98"/>
        <end position="188"/>
    </location>
</feature>
<sequence>MSRRLTPEDYALWQEVAATARPMHPERPAPSSGKGVRPRPAKHAPRSVRPTGQSGRSRVSGHDLAPTLSESLAQSPVRMDRKTHDRMRRGNLAPESRIDLHGKTLVQAHPDLTEFIRRAHGQGKRLVLVITGKGRTGPEDGPVPQRRGALRHQVPLWLSSGPLAGLVLHITPAHRKHGGEGAFYVYLRRYRA</sequence>
<dbReference type="Pfam" id="PF01713">
    <property type="entry name" value="Smr"/>
    <property type="match status" value="1"/>
</dbReference>
<dbReference type="Gene3D" id="3.30.1370.110">
    <property type="match status" value="1"/>
</dbReference>
<dbReference type="SUPFAM" id="SSF160443">
    <property type="entry name" value="SMR domain-like"/>
    <property type="match status" value="1"/>
</dbReference>
<keyword evidence="3" id="KW-0255">Endonuclease</keyword>
<evidence type="ECO:0000259" key="2">
    <source>
        <dbReference type="PROSITE" id="PS50828"/>
    </source>
</evidence>
<comment type="caution">
    <text evidence="3">The sequence shown here is derived from an EMBL/GenBank/DDBJ whole genome shotgun (WGS) entry which is preliminary data.</text>
</comment>
<keyword evidence="4" id="KW-1185">Reference proteome</keyword>
<evidence type="ECO:0000256" key="1">
    <source>
        <dbReference type="SAM" id="MobiDB-lite"/>
    </source>
</evidence>
<feature type="compositionally biased region" description="Basic residues" evidence="1">
    <location>
        <begin position="36"/>
        <end position="46"/>
    </location>
</feature>
<dbReference type="GO" id="GO:0004519">
    <property type="term" value="F:endonuclease activity"/>
    <property type="evidence" value="ECO:0007669"/>
    <property type="project" value="UniProtKB-KW"/>
</dbReference>
<name>A0A2T5BRL5_9RHOB</name>
<keyword evidence="3" id="KW-0378">Hydrolase</keyword>
<dbReference type="PANTHER" id="PTHR35562">
    <property type="entry name" value="DNA ENDONUCLEASE SMRA-RELATED"/>
    <property type="match status" value="1"/>
</dbReference>
<gene>
    <name evidence="3" type="ORF">C8N32_10952</name>
</gene>